<dbReference type="EMBL" id="BMYV01000002">
    <property type="protein sequence ID" value="GGX67972.1"/>
    <property type="molecule type" value="Genomic_DNA"/>
</dbReference>
<keyword evidence="3" id="KW-1185">Reference proteome</keyword>
<comment type="caution">
    <text evidence="2">The sequence shown here is derived from an EMBL/GenBank/DDBJ whole genome shotgun (WGS) entry which is preliminary data.</text>
</comment>
<keyword evidence="1" id="KW-0732">Signal</keyword>
<dbReference type="Proteomes" id="UP000600865">
    <property type="component" value="Unassembled WGS sequence"/>
</dbReference>
<proteinExistence type="predicted"/>
<reference evidence="2 3" key="1">
    <citation type="journal article" date="2014" name="Int. J. Syst. Evol. Microbiol.">
        <title>Complete genome sequence of Corynebacterium casei LMG S-19264T (=DSM 44701T), isolated from a smear-ripened cheese.</title>
        <authorList>
            <consortium name="US DOE Joint Genome Institute (JGI-PGF)"/>
            <person name="Walter F."/>
            <person name="Albersmeier A."/>
            <person name="Kalinowski J."/>
            <person name="Ruckert C."/>
        </authorList>
    </citation>
    <scope>NUCLEOTIDE SEQUENCE [LARGE SCALE GENOMIC DNA]</scope>
    <source>
        <strain evidence="2 3">KCTC 23968</strain>
    </source>
</reference>
<evidence type="ECO:0000313" key="3">
    <source>
        <dbReference type="Proteomes" id="UP000600865"/>
    </source>
</evidence>
<evidence type="ECO:0000256" key="1">
    <source>
        <dbReference type="SAM" id="SignalP"/>
    </source>
</evidence>
<protein>
    <submittedName>
        <fullName evidence="2">Uncharacterized protein</fullName>
    </submittedName>
</protein>
<gene>
    <name evidence="2" type="ORF">GCM10011309_17100</name>
</gene>
<name>A0A918KLJ7_9PROT</name>
<feature type="signal peptide" evidence="1">
    <location>
        <begin position="1"/>
        <end position="19"/>
    </location>
</feature>
<sequence>MKVALLLTAVLVLPIAAQAQSQDQIQDFGLAGPPVIETQTLDAAQDFDAGILKDGALDTNLWQGTSAARAAQLLADAPLKDTDPIIRNIVRTVILSGGVPPQAKTGQDAQAYESARLQAVLAIESGRSGDTATLDGFLARNPELARAPLAQVDLALSKGNWQRACEISDTVTTERAKPAWARLRATCHALRGEMSAADVTRDFLRSSGYDNPAYHAQMDALLAGRGPAPETDQTDALVTFLSGRVSKEKIVAAPPAPGRDADLMSLFRNFDVIDLATLETTLGNISFDATLPDLDLETALSTSEPRATARLFILGRAGNAAAMDAFITRAIAAGVQEDTALNRLAPLIQTLPAKGRVNTNLMRYTRAAILNRDIESLQLIYAALPEGPLQARVALIADALGGGFAGQGLGRDIEGRLSAPTLRAQAVTDAQIALALGASLSDIAAEGLEDAPLSKLTLPQNQLLMLDAAVRANSRAEISLRVATLLARPDLTVTDKARITSALTQAGLPQFAGQIAAHVFFEGLKPTS</sequence>
<dbReference type="AlphaFoldDB" id="A0A918KLJ7"/>
<dbReference type="RefSeq" id="WP_189584369.1">
    <property type="nucleotide sequence ID" value="NZ_BMYV01000002.1"/>
</dbReference>
<organism evidence="2 3">
    <name type="scientific">Litorimonas cladophorae</name>
    <dbReference type="NCBI Taxonomy" id="1220491"/>
    <lineage>
        <taxon>Bacteria</taxon>
        <taxon>Pseudomonadati</taxon>
        <taxon>Pseudomonadota</taxon>
        <taxon>Alphaproteobacteria</taxon>
        <taxon>Maricaulales</taxon>
        <taxon>Robiginitomaculaceae</taxon>
    </lineage>
</organism>
<accession>A0A918KLJ7</accession>
<feature type="chain" id="PRO_5036812600" evidence="1">
    <location>
        <begin position="20"/>
        <end position="528"/>
    </location>
</feature>
<evidence type="ECO:0000313" key="2">
    <source>
        <dbReference type="EMBL" id="GGX67972.1"/>
    </source>
</evidence>